<keyword evidence="5" id="KW-0677">Repeat</keyword>
<evidence type="ECO:0000256" key="4">
    <source>
        <dbReference type="ARBA" id="ARBA00022729"/>
    </source>
</evidence>
<evidence type="ECO:0000256" key="11">
    <source>
        <dbReference type="SAM" id="SignalP"/>
    </source>
</evidence>
<gene>
    <name evidence="13" type="primary">VSIG1</name>
</gene>
<dbReference type="Ensembl" id="ENSSPUT00000000618.1">
    <property type="protein sequence ID" value="ENSSPUP00000000579.1"/>
    <property type="gene ID" value="ENSSPUG00000000508.1"/>
</dbReference>
<evidence type="ECO:0000256" key="3">
    <source>
        <dbReference type="ARBA" id="ARBA00022692"/>
    </source>
</evidence>
<dbReference type="InterPro" id="IPR003599">
    <property type="entry name" value="Ig_sub"/>
</dbReference>
<evidence type="ECO:0000256" key="8">
    <source>
        <dbReference type="ARBA" id="ARBA00023157"/>
    </source>
</evidence>
<dbReference type="InterPro" id="IPR029861">
    <property type="entry name" value="VSIG1"/>
</dbReference>
<evidence type="ECO:0000256" key="6">
    <source>
        <dbReference type="ARBA" id="ARBA00022989"/>
    </source>
</evidence>
<organism evidence="13 14">
    <name type="scientific">Sphenodon punctatus</name>
    <name type="common">Tuatara</name>
    <name type="synonym">Hatteria punctata</name>
    <dbReference type="NCBI Taxonomy" id="8508"/>
    <lineage>
        <taxon>Eukaryota</taxon>
        <taxon>Metazoa</taxon>
        <taxon>Chordata</taxon>
        <taxon>Craniata</taxon>
        <taxon>Vertebrata</taxon>
        <taxon>Euteleostomi</taxon>
        <taxon>Lepidosauria</taxon>
        <taxon>Sphenodontia</taxon>
        <taxon>Sphenodontidae</taxon>
        <taxon>Sphenodon</taxon>
    </lineage>
</organism>
<feature type="transmembrane region" description="Helical" evidence="10">
    <location>
        <begin position="235"/>
        <end position="258"/>
    </location>
</feature>
<feature type="domain" description="Ig-like" evidence="12">
    <location>
        <begin position="20"/>
        <end position="134"/>
    </location>
</feature>
<evidence type="ECO:0000256" key="1">
    <source>
        <dbReference type="ARBA" id="ARBA00004479"/>
    </source>
</evidence>
<dbReference type="FunFam" id="2.60.40.10:FF:000931">
    <property type="entry name" value="V-set and immunoglobulin domain containing 1"/>
    <property type="match status" value="1"/>
</dbReference>
<proteinExistence type="predicted"/>
<evidence type="ECO:0000256" key="5">
    <source>
        <dbReference type="ARBA" id="ARBA00022737"/>
    </source>
</evidence>
<evidence type="ECO:0000256" key="10">
    <source>
        <dbReference type="SAM" id="Phobius"/>
    </source>
</evidence>
<keyword evidence="8" id="KW-1015">Disulfide bond</keyword>
<dbReference type="InterPro" id="IPR003598">
    <property type="entry name" value="Ig_sub2"/>
</dbReference>
<keyword evidence="9" id="KW-0393">Immunoglobulin domain</keyword>
<evidence type="ECO:0000313" key="13">
    <source>
        <dbReference type="Ensembl" id="ENSSPUP00000000579.1"/>
    </source>
</evidence>
<feature type="chain" id="PRO_5034745745" description="V-set and immunoglobulin domain-containing protein 1" evidence="11">
    <location>
        <begin position="19"/>
        <end position="276"/>
    </location>
</feature>
<keyword evidence="4 11" id="KW-0732">Signal</keyword>
<keyword evidence="6 10" id="KW-1133">Transmembrane helix</keyword>
<feature type="signal peptide" evidence="11">
    <location>
        <begin position="1"/>
        <end position="18"/>
    </location>
</feature>
<dbReference type="Pfam" id="PF07686">
    <property type="entry name" value="V-set"/>
    <property type="match status" value="1"/>
</dbReference>
<dbReference type="GO" id="GO:0003382">
    <property type="term" value="P:epithelial cell morphogenesis"/>
    <property type="evidence" value="ECO:0007669"/>
    <property type="project" value="InterPro"/>
</dbReference>
<dbReference type="OMA" id="LGNSTCE"/>
<dbReference type="GeneTree" id="ENSGT00940000160507"/>
<dbReference type="GO" id="GO:0016323">
    <property type="term" value="C:basolateral plasma membrane"/>
    <property type="evidence" value="ECO:0007669"/>
    <property type="project" value="TreeGrafter"/>
</dbReference>
<protein>
    <recommendedName>
        <fullName evidence="2">V-set and immunoglobulin domain-containing protein 1</fullName>
    </recommendedName>
</protein>
<dbReference type="AlphaFoldDB" id="A0A8D0L1F4"/>
<dbReference type="SUPFAM" id="SSF48726">
    <property type="entry name" value="Immunoglobulin"/>
    <property type="match status" value="2"/>
</dbReference>
<dbReference type="GO" id="GO:0030277">
    <property type="term" value="P:maintenance of gastrointestinal epithelium"/>
    <property type="evidence" value="ECO:0007669"/>
    <property type="project" value="InterPro"/>
</dbReference>
<dbReference type="InterPro" id="IPR007110">
    <property type="entry name" value="Ig-like_dom"/>
</dbReference>
<comment type="subcellular location">
    <subcellularLocation>
        <location evidence="1">Membrane</location>
        <topology evidence="1">Single-pass type I membrane protein</topology>
    </subcellularLocation>
</comment>
<dbReference type="SMART" id="SM00408">
    <property type="entry name" value="IGc2"/>
    <property type="match status" value="2"/>
</dbReference>
<sequence length="276" mass="30202">MFLLEIQIDLSLLCFIYSGPISSVVVTVPTSAVQTLVGGNATLLCTYTTSGQQSGMFIQWSFYSAKKKHPQTIYFYQNGQAYDYGEFKNRIQGATNPGNASVTIFNMKASETGQYTCEVFNPQDTNTQNQKTVILDVLVKPAQPHCSIRGTPETGHIISLSCYSDEGMPLPTYQWHKVSGETLSLMTEQVNPQTGLLIIGNLTNFEKGYYRCIASNSLGNSSCEIDLTSHSDGGIIAGALIGGILGAIVICIIVWVLATKEKKKKRKEKAAVREME</sequence>
<evidence type="ECO:0000256" key="9">
    <source>
        <dbReference type="ARBA" id="ARBA00023319"/>
    </source>
</evidence>
<dbReference type="Pfam" id="PF13927">
    <property type="entry name" value="Ig_3"/>
    <property type="match status" value="1"/>
</dbReference>
<dbReference type="PANTHER" id="PTHR44974">
    <property type="entry name" value="V-SET AND IMMUNOGLOBULIN DOMAIN-CONTAINING PROTEIN 1"/>
    <property type="match status" value="1"/>
</dbReference>
<dbReference type="InterPro" id="IPR013783">
    <property type="entry name" value="Ig-like_fold"/>
</dbReference>
<reference evidence="13" key="1">
    <citation type="submission" date="2025-08" db="UniProtKB">
        <authorList>
            <consortium name="Ensembl"/>
        </authorList>
    </citation>
    <scope>IDENTIFICATION</scope>
</reference>
<feature type="domain" description="Ig-like" evidence="12">
    <location>
        <begin position="144"/>
        <end position="228"/>
    </location>
</feature>
<dbReference type="PANTHER" id="PTHR44974:SF1">
    <property type="entry name" value="V-SET AND IMMUNOGLOBULIN DOMAIN-CONTAINING PROTEIN 1"/>
    <property type="match status" value="1"/>
</dbReference>
<evidence type="ECO:0000313" key="14">
    <source>
        <dbReference type="Proteomes" id="UP000694392"/>
    </source>
</evidence>
<keyword evidence="14" id="KW-1185">Reference proteome</keyword>
<dbReference type="Proteomes" id="UP000694392">
    <property type="component" value="Unplaced"/>
</dbReference>
<name>A0A8D0L1F4_SPHPU</name>
<dbReference type="PROSITE" id="PS50835">
    <property type="entry name" value="IG_LIKE"/>
    <property type="match status" value="2"/>
</dbReference>
<evidence type="ECO:0000256" key="7">
    <source>
        <dbReference type="ARBA" id="ARBA00023136"/>
    </source>
</evidence>
<reference evidence="13" key="2">
    <citation type="submission" date="2025-09" db="UniProtKB">
        <authorList>
            <consortium name="Ensembl"/>
        </authorList>
    </citation>
    <scope>IDENTIFICATION</scope>
</reference>
<evidence type="ECO:0000259" key="12">
    <source>
        <dbReference type="PROSITE" id="PS50835"/>
    </source>
</evidence>
<accession>A0A8D0L1F4</accession>
<dbReference type="InterPro" id="IPR013106">
    <property type="entry name" value="Ig_V-set"/>
</dbReference>
<keyword evidence="3 10" id="KW-0812">Transmembrane</keyword>
<dbReference type="SMART" id="SM00409">
    <property type="entry name" value="IG"/>
    <property type="match status" value="2"/>
</dbReference>
<dbReference type="Gene3D" id="2.60.40.10">
    <property type="entry name" value="Immunoglobulins"/>
    <property type="match status" value="2"/>
</dbReference>
<dbReference type="FunFam" id="2.60.40.10:FF:000095">
    <property type="entry name" value="immunoglobulin superfamily member 11 isoform X1"/>
    <property type="match status" value="1"/>
</dbReference>
<keyword evidence="7 10" id="KW-0472">Membrane</keyword>
<evidence type="ECO:0000256" key="2">
    <source>
        <dbReference type="ARBA" id="ARBA00017514"/>
    </source>
</evidence>
<dbReference type="InterPro" id="IPR036179">
    <property type="entry name" value="Ig-like_dom_sf"/>
</dbReference>